<dbReference type="RefSeq" id="WP_188812511.1">
    <property type="nucleotide sequence ID" value="NZ_BMHT01000002.1"/>
</dbReference>
<dbReference type="Proteomes" id="UP000632273">
    <property type="component" value="Unassembled WGS sequence"/>
</dbReference>
<protein>
    <recommendedName>
        <fullName evidence="1">von Hippel-Lindau disease tumour suppressor beta domain-containing protein</fullName>
    </recommendedName>
</protein>
<dbReference type="SUPFAM" id="SSF49468">
    <property type="entry name" value="VHL"/>
    <property type="match status" value="1"/>
</dbReference>
<organism evidence="2 3">
    <name type="scientific">Hymenobacter cavernae</name>
    <dbReference type="NCBI Taxonomy" id="2044852"/>
    <lineage>
        <taxon>Bacteria</taxon>
        <taxon>Pseudomonadati</taxon>
        <taxon>Bacteroidota</taxon>
        <taxon>Cytophagia</taxon>
        <taxon>Cytophagales</taxon>
        <taxon>Hymenobacteraceae</taxon>
        <taxon>Hymenobacter</taxon>
    </lineage>
</organism>
<comment type="caution">
    <text evidence="2">The sequence shown here is derived from an EMBL/GenBank/DDBJ whole genome shotgun (WGS) entry which is preliminary data.</text>
</comment>
<proteinExistence type="predicted"/>
<dbReference type="Gene3D" id="2.60.40.780">
    <property type="entry name" value="von Hippel-Lindau disease tumour suppressor, beta domain"/>
    <property type="match status" value="1"/>
</dbReference>
<evidence type="ECO:0000313" key="2">
    <source>
        <dbReference type="EMBL" id="GGF04250.1"/>
    </source>
</evidence>
<evidence type="ECO:0000313" key="3">
    <source>
        <dbReference type="Proteomes" id="UP000632273"/>
    </source>
</evidence>
<keyword evidence="3" id="KW-1185">Reference proteome</keyword>
<dbReference type="Pfam" id="PF01847">
    <property type="entry name" value="VHL"/>
    <property type="match status" value="1"/>
</dbReference>
<gene>
    <name evidence="2" type="ORF">GCM10011383_14140</name>
</gene>
<dbReference type="InterPro" id="IPR036208">
    <property type="entry name" value="VHL_sf"/>
</dbReference>
<name>A0ABQ1TX84_9BACT</name>
<reference evidence="3" key="1">
    <citation type="journal article" date="2019" name="Int. J. Syst. Evol. Microbiol.">
        <title>The Global Catalogue of Microorganisms (GCM) 10K type strain sequencing project: providing services to taxonomists for standard genome sequencing and annotation.</title>
        <authorList>
            <consortium name="The Broad Institute Genomics Platform"/>
            <consortium name="The Broad Institute Genome Sequencing Center for Infectious Disease"/>
            <person name="Wu L."/>
            <person name="Ma J."/>
        </authorList>
    </citation>
    <scope>NUCLEOTIDE SEQUENCE [LARGE SCALE GENOMIC DNA]</scope>
    <source>
        <strain evidence="3">CGMCC 1.15197</strain>
    </source>
</reference>
<feature type="domain" description="von Hippel-Lindau disease tumour suppressor beta" evidence="1">
    <location>
        <begin position="448"/>
        <end position="507"/>
    </location>
</feature>
<sequence>MSLPLLRGYPAVLAVHPDVINMRYQQLARYGFMPTTWDAHDHGWQLHTTVDTPFISLDAAVPESLVLNFRVKTGVFTASVIGDDDEVDQKDYPLDGLIFRIITPTQLLRENVNDNNLSVSLFLQLDAPQVNTIVETSQAINTEMPDGIRVELATRVQDYVQQLAKTNRQAFIVSGSLVTSGASFNSPDPTQARLSLTQAGNRSSLNWLYLLSFTPDTGSPEAGHFDQPLLDEGQQVVYTIHSYALMHNIVIPAMAGALGIAPSSFHGWDDAAPGYPNVCLKGEQQWHGGFTLKSANIYPANDHIQVDCRAESITTQKNEFLGITISSVTVTTTLSWSISVSFSNADGIVKTNSSVFNQKAEQHSDSSILGIPFPSFMNDMMDSILHSLTASIAVGVGGNISARLSGFSIPGGGSFNLQSVGMREGNLRLQLMPSGFSRFAPDQLGQYRSLQGDTPAALSVHNHTNQNQHLIWLDYQGNPQPCQVIAPNTVSNLGSFVTHVFALYDDAGRCLDLYRLDAAGAVGLYLF</sequence>
<evidence type="ECO:0000259" key="1">
    <source>
        <dbReference type="Pfam" id="PF01847"/>
    </source>
</evidence>
<accession>A0ABQ1TX84</accession>
<dbReference type="InterPro" id="IPR037140">
    <property type="entry name" value="VHL_beta_dom_sf"/>
</dbReference>
<dbReference type="InterPro" id="IPR024053">
    <property type="entry name" value="VHL_beta_dom"/>
</dbReference>
<dbReference type="EMBL" id="BMHT01000002">
    <property type="protein sequence ID" value="GGF04250.1"/>
    <property type="molecule type" value="Genomic_DNA"/>
</dbReference>